<dbReference type="GO" id="GO:0019064">
    <property type="term" value="P:fusion of virus membrane with host plasma membrane"/>
    <property type="evidence" value="ECO:0007669"/>
    <property type="project" value="UniProtKB-KW"/>
</dbReference>
<name>A0A2I6J186_VACCV</name>
<reference evidence="6" key="1">
    <citation type="journal article" date="2018" name="Emerg. Infect. Dis.">
        <title>Ocular Vaccinia Infection in Dairy Worker, Brazil.</title>
        <authorList>
            <person name="Teixeira Lima M."/>
            <person name="Pereira Oliveira G."/>
            <person name="Bretas de Oliveira D."/>
            <person name="Mesquita Vaz S."/>
            <person name="de Souza Trindade G."/>
            <person name="Santos Abrahao J."/>
            <person name="Geessien Kroon E."/>
        </authorList>
    </citation>
    <scope>NUCLEOTIDE SEQUENCE [LARGE SCALE GENOMIC DNA]</scope>
    <source>
        <strain evidence="6">CEyV1</strain>
    </source>
</reference>
<dbReference type="EMBL" id="MG012795">
    <property type="protein sequence ID" value="AUL80214.1"/>
    <property type="molecule type" value="Genomic_DNA"/>
</dbReference>
<sequence length="52" mass="6186">MFFMPKRKIPDPMDRLLRANPACEDDKFMFYELPWMTTQTSALSINSKPIVY</sequence>
<comment type="similarity">
    <text evidence="3">Belongs to the orthopoxvirus OPG099 family.</text>
</comment>
<evidence type="ECO:0000256" key="1">
    <source>
        <dbReference type="ARBA" id="ARBA00022521"/>
    </source>
</evidence>
<keyword evidence="1" id="KW-1160">Virus entry into host cell</keyword>
<keyword evidence="1" id="KW-1162">Viral penetration into host cytoplasm</keyword>
<evidence type="ECO:0000256" key="3">
    <source>
        <dbReference type="ARBA" id="ARBA00034742"/>
    </source>
</evidence>
<evidence type="ECO:0000256" key="4">
    <source>
        <dbReference type="ARBA" id="ARBA00034890"/>
    </source>
</evidence>
<keyword evidence="1" id="KW-1168">Fusion of virus membrane with host membrane</keyword>
<evidence type="ECO:0000313" key="6">
    <source>
        <dbReference type="EMBL" id="AUL80214.1"/>
    </source>
</evidence>
<comment type="function">
    <text evidence="2">Component of the entry fusion complex (EFC), which consists of 11 proteins. During cell infection, this complex mediates entry of the virion core into the host cytoplasm by a two-step mechanism consisting of lipid mixing of the viral and cellular membranes and subsequent pore formation.</text>
</comment>
<dbReference type="Proteomes" id="UP000270450">
    <property type="component" value="Segment"/>
</dbReference>
<accession>A0A2I6J186</accession>
<evidence type="ECO:0000256" key="2">
    <source>
        <dbReference type="ARBA" id="ARBA00034668"/>
    </source>
</evidence>
<proteinExistence type="inferred from homology"/>
<organism evidence="6">
    <name type="scientific">Vaccinia virus</name>
    <name type="common">VACV</name>
    <name type="synonym">Orthopoxvirus vaccinia</name>
    <dbReference type="NCBI Taxonomy" id="10245"/>
    <lineage>
        <taxon>Viruses</taxon>
        <taxon>Varidnaviria</taxon>
        <taxon>Bamfordvirae</taxon>
        <taxon>Nucleocytoviricota</taxon>
        <taxon>Pokkesviricetes</taxon>
        <taxon>Chitovirales</taxon>
        <taxon>Poxviridae</taxon>
        <taxon>Chordopoxvirinae</taxon>
        <taxon>Orthopoxvirus</taxon>
    </lineage>
</organism>
<evidence type="ECO:0000256" key="5">
    <source>
        <dbReference type="ARBA" id="ARBA00034915"/>
    </source>
</evidence>
<dbReference type="Pfam" id="PF04872">
    <property type="entry name" value="Pox_L5"/>
    <property type="match status" value="1"/>
</dbReference>
<keyword evidence="1" id="KW-1169">Fusion of virus membrane with host cell membrane</keyword>
<dbReference type="InterPro" id="IPR006956">
    <property type="entry name" value="Poxvirus_L5"/>
</dbReference>
<protein>
    <recommendedName>
        <fullName evidence="4">Entry-fusion complex protein OPG094</fullName>
    </recommendedName>
    <alternativeName>
        <fullName evidence="5">Protein L5</fullName>
    </alternativeName>
</protein>